<organism evidence="10 11">
    <name type="scientific">Sporothrix eucalyptigena</name>
    <dbReference type="NCBI Taxonomy" id="1812306"/>
    <lineage>
        <taxon>Eukaryota</taxon>
        <taxon>Fungi</taxon>
        <taxon>Dikarya</taxon>
        <taxon>Ascomycota</taxon>
        <taxon>Pezizomycotina</taxon>
        <taxon>Sordariomycetes</taxon>
        <taxon>Sordariomycetidae</taxon>
        <taxon>Ophiostomatales</taxon>
        <taxon>Ophiostomataceae</taxon>
        <taxon>Sporothrix</taxon>
    </lineage>
</organism>
<dbReference type="Pfam" id="PF10215">
    <property type="entry name" value="Ost4"/>
    <property type="match status" value="1"/>
</dbReference>
<dbReference type="InterPro" id="IPR018943">
    <property type="entry name" value="Oligosaccaryltransferase"/>
</dbReference>
<sequence length="55" mass="5928">MITDDQLYNLAVFLGMSAMVLIVVYHFLEVNATEESPETVKVGVQAQAAAGKASR</sequence>
<keyword evidence="8 9" id="KW-0472">Membrane</keyword>
<keyword evidence="11" id="KW-1185">Reference proteome</keyword>
<evidence type="ECO:0000313" key="10">
    <source>
        <dbReference type="EMBL" id="CAK7226614.1"/>
    </source>
</evidence>
<evidence type="ECO:0000256" key="4">
    <source>
        <dbReference type="ARBA" id="ARBA00022692"/>
    </source>
</evidence>
<keyword evidence="5" id="KW-0256">Endoplasmic reticulum</keyword>
<accession>A0ABP0C3P3</accession>
<dbReference type="EMBL" id="CAWUHD010000067">
    <property type="protein sequence ID" value="CAK7226614.1"/>
    <property type="molecule type" value="Genomic_DNA"/>
</dbReference>
<comment type="subcellular location">
    <subcellularLocation>
        <location evidence="1">Endoplasmic reticulum membrane</location>
        <topology evidence="1">Single-pass type III membrane protein</topology>
    </subcellularLocation>
</comment>
<reference evidence="10 11" key="1">
    <citation type="submission" date="2024-01" db="EMBL/GenBank/DDBJ databases">
        <authorList>
            <person name="Allen C."/>
            <person name="Tagirdzhanova G."/>
        </authorList>
    </citation>
    <scope>NUCLEOTIDE SEQUENCE [LARGE SCALE GENOMIC DNA]</scope>
</reference>
<proteinExistence type="inferred from homology"/>
<comment type="similarity">
    <text evidence="2">Belongs to the OST4 family.</text>
</comment>
<evidence type="ECO:0000256" key="8">
    <source>
        <dbReference type="ARBA" id="ARBA00023136"/>
    </source>
</evidence>
<evidence type="ECO:0000256" key="3">
    <source>
        <dbReference type="ARBA" id="ARBA00017662"/>
    </source>
</evidence>
<dbReference type="PANTHER" id="PTHR48164:SF1">
    <property type="entry name" value="DOLICHYL-DIPHOSPHOOLIGOSACCHARIDE--PROTEIN GLYCOSYLTRANSFERASE SUBUNIT 4"/>
    <property type="match status" value="1"/>
</dbReference>
<feature type="transmembrane region" description="Helical" evidence="9">
    <location>
        <begin position="7"/>
        <end position="28"/>
    </location>
</feature>
<protein>
    <recommendedName>
        <fullName evidence="3">Dolichyl-diphosphooligosaccharide--protein glycosyltransferase subunit 4</fullName>
    </recommendedName>
</protein>
<keyword evidence="4 9" id="KW-0812">Transmembrane</keyword>
<evidence type="ECO:0000256" key="2">
    <source>
        <dbReference type="ARBA" id="ARBA00007685"/>
    </source>
</evidence>
<evidence type="ECO:0000256" key="9">
    <source>
        <dbReference type="SAM" id="Phobius"/>
    </source>
</evidence>
<evidence type="ECO:0000256" key="6">
    <source>
        <dbReference type="ARBA" id="ARBA00022968"/>
    </source>
</evidence>
<evidence type="ECO:0000256" key="1">
    <source>
        <dbReference type="ARBA" id="ARBA00004643"/>
    </source>
</evidence>
<keyword evidence="6" id="KW-0735">Signal-anchor</keyword>
<name>A0ABP0C3P3_9PEZI</name>
<evidence type="ECO:0000256" key="7">
    <source>
        <dbReference type="ARBA" id="ARBA00022989"/>
    </source>
</evidence>
<dbReference type="PANTHER" id="PTHR48164">
    <property type="entry name" value="DOLICHYL-DIPHOSPHOOLIGOSACCHARIDE--PROTEIN GLYCOSYLTRANSFERASE SUBUNIT 4"/>
    <property type="match status" value="1"/>
</dbReference>
<dbReference type="Proteomes" id="UP001642482">
    <property type="component" value="Unassembled WGS sequence"/>
</dbReference>
<dbReference type="InterPro" id="IPR051307">
    <property type="entry name" value="OST4"/>
</dbReference>
<dbReference type="InterPro" id="IPR036330">
    <property type="entry name" value="Ost4p_sf"/>
</dbReference>
<comment type="caution">
    <text evidence="10">The sequence shown here is derived from an EMBL/GenBank/DDBJ whole genome shotgun (WGS) entry which is preliminary data.</text>
</comment>
<gene>
    <name evidence="10" type="ORF">SEUCBS140593_006296</name>
</gene>
<evidence type="ECO:0000313" key="11">
    <source>
        <dbReference type="Proteomes" id="UP001642482"/>
    </source>
</evidence>
<dbReference type="SUPFAM" id="SSF103464">
    <property type="entry name" value="Oligosaccharyltransferase subunit ost4p"/>
    <property type="match status" value="1"/>
</dbReference>
<evidence type="ECO:0000256" key="5">
    <source>
        <dbReference type="ARBA" id="ARBA00022824"/>
    </source>
</evidence>
<keyword evidence="7 9" id="KW-1133">Transmembrane helix</keyword>